<proteinExistence type="predicted"/>
<dbReference type="RefSeq" id="XP_028471466.1">
    <property type="nucleotide sequence ID" value="XM_028614768.1"/>
</dbReference>
<feature type="region of interest" description="Disordered" evidence="1">
    <location>
        <begin position="412"/>
        <end position="552"/>
    </location>
</feature>
<feature type="compositionally biased region" description="Acidic residues" evidence="1">
    <location>
        <begin position="423"/>
        <end position="432"/>
    </location>
</feature>
<evidence type="ECO:0000256" key="1">
    <source>
        <dbReference type="SAM" id="MobiDB-lite"/>
    </source>
</evidence>
<protein>
    <recommendedName>
        <fullName evidence="2">2EXR domain-containing protein</fullName>
    </recommendedName>
</protein>
<dbReference type="GeneID" id="39583246"/>
<evidence type="ECO:0000313" key="4">
    <source>
        <dbReference type="Proteomes" id="UP000272025"/>
    </source>
</evidence>
<gene>
    <name evidence="3" type="ORF">SODALDRAFT_375805</name>
</gene>
<reference evidence="3 4" key="1">
    <citation type="journal article" date="2018" name="Mol. Ecol.">
        <title>The obligate alkalophilic soda-lake fungus Sodiomyces alkalinus has shifted to a protein diet.</title>
        <authorList>
            <person name="Grum-Grzhimaylo A.A."/>
            <person name="Falkoski D.L."/>
            <person name="van den Heuvel J."/>
            <person name="Valero-Jimenez C.A."/>
            <person name="Min B."/>
            <person name="Choi I.G."/>
            <person name="Lipzen A."/>
            <person name="Daum C.G."/>
            <person name="Aanen D.K."/>
            <person name="Tsang A."/>
            <person name="Henrissat B."/>
            <person name="Bilanenko E.N."/>
            <person name="de Vries R.P."/>
            <person name="van Kan J.A.L."/>
            <person name="Grigoriev I.V."/>
            <person name="Debets A.J.M."/>
        </authorList>
    </citation>
    <scope>NUCLEOTIDE SEQUENCE [LARGE SCALE GENOMIC DNA]</scope>
    <source>
        <strain evidence="3 4">F11</strain>
    </source>
</reference>
<feature type="compositionally biased region" description="Acidic residues" evidence="1">
    <location>
        <begin position="11"/>
        <end position="25"/>
    </location>
</feature>
<dbReference type="PANTHER" id="PTHR35910">
    <property type="entry name" value="2EXR DOMAIN-CONTAINING PROTEIN"/>
    <property type="match status" value="1"/>
</dbReference>
<feature type="compositionally biased region" description="Acidic residues" evidence="1">
    <location>
        <begin position="501"/>
        <end position="510"/>
    </location>
</feature>
<feature type="region of interest" description="Disordered" evidence="1">
    <location>
        <begin position="372"/>
        <end position="397"/>
    </location>
</feature>
<keyword evidence="4" id="KW-1185">Reference proteome</keyword>
<feature type="region of interest" description="Disordered" evidence="1">
    <location>
        <begin position="1"/>
        <end position="25"/>
    </location>
</feature>
<dbReference type="STRING" id="1314773.A0A3N2QA86"/>
<name>A0A3N2QA86_SODAK</name>
<evidence type="ECO:0000313" key="3">
    <source>
        <dbReference type="EMBL" id="ROT43660.1"/>
    </source>
</evidence>
<dbReference type="OrthoDB" id="3501032at2759"/>
<evidence type="ECO:0000259" key="2">
    <source>
        <dbReference type="Pfam" id="PF20150"/>
    </source>
</evidence>
<feature type="domain" description="2EXR" evidence="2">
    <location>
        <begin position="62"/>
        <end position="161"/>
    </location>
</feature>
<dbReference type="Pfam" id="PF20150">
    <property type="entry name" value="2EXR"/>
    <property type="match status" value="1"/>
</dbReference>
<accession>A0A3N2QA86</accession>
<organism evidence="3 4">
    <name type="scientific">Sodiomyces alkalinus (strain CBS 110278 / VKM F-3762 / F11)</name>
    <name type="common">Alkaliphilic filamentous fungus</name>
    <dbReference type="NCBI Taxonomy" id="1314773"/>
    <lineage>
        <taxon>Eukaryota</taxon>
        <taxon>Fungi</taxon>
        <taxon>Dikarya</taxon>
        <taxon>Ascomycota</taxon>
        <taxon>Pezizomycotina</taxon>
        <taxon>Sordariomycetes</taxon>
        <taxon>Hypocreomycetidae</taxon>
        <taxon>Glomerellales</taxon>
        <taxon>Plectosphaerellaceae</taxon>
        <taxon>Sodiomyces</taxon>
    </lineage>
</organism>
<dbReference type="AlphaFoldDB" id="A0A3N2QA86"/>
<dbReference type="EMBL" id="ML119051">
    <property type="protein sequence ID" value="ROT43660.1"/>
    <property type="molecule type" value="Genomic_DNA"/>
</dbReference>
<sequence length="552" mass="61016">MTARRPINIDLSDDSDSEGEENDAVEEAGFFDLEAHEDDDRSYDSDAASGSSVTSDGTGAQFHLFGKLPAELRNHIWSFFCPDLARRPRLLIFFLESCEGRAGWSPDASMALVYTTNLTRCLMATHHESRALALRRFPDSLKFKSHDEDAYVRFNKETDIVYLSIHSITNRQMFSPDSMTVLPGFTDQVANLAVELGELDRHELIVPHSTSYFLHRHFLSAFTELKTFYTSVDYQDVSTAKALWAVSPDHTERFMVPFEQGEYGMSIDYIYRWHKADVPCEFEGPCNALSDGPMSVSGSERLIWHIQVLLEIAGLPSRADCLRRVKHLPMMFFSHRSYEAELKYRHDVVAAGGELSDSDDGWGLPTGDELAYADGEFTDGDESETDGGYGLPTDDQLGYADEEATDWDEYESEGIDDGSIHDDELETDDDGVYEPGLSAPVVDLTSDGDPDNHYQGFSPLRGSGGSDDASDDSSHAGGDSEGGAPATLPFRRPAKRPLVIDDSDEDEETIGDANNADGAVEDDVPAAPAASRPRRMASRRRVVDDSDDSDGD</sequence>
<dbReference type="PANTHER" id="PTHR35910:SF6">
    <property type="entry name" value="2EXR DOMAIN-CONTAINING PROTEIN"/>
    <property type="match status" value="1"/>
</dbReference>
<dbReference type="InterPro" id="IPR045518">
    <property type="entry name" value="2EXR"/>
</dbReference>
<dbReference type="Proteomes" id="UP000272025">
    <property type="component" value="Unassembled WGS sequence"/>
</dbReference>
<feature type="compositionally biased region" description="Acidic residues" evidence="1">
    <location>
        <begin position="376"/>
        <end position="385"/>
    </location>
</feature>